<dbReference type="Gene3D" id="1.10.10.410">
    <property type="match status" value="1"/>
</dbReference>
<dbReference type="PANTHER" id="PTHR28055">
    <property type="entry name" value="ALTERED INHERITANCE OF MITOCHONDRIA PROTEIN 41, MITOCHONDRIAL"/>
    <property type="match status" value="1"/>
</dbReference>
<dbReference type="Proteomes" id="UP001348805">
    <property type="component" value="Segment"/>
</dbReference>
<dbReference type="InterPro" id="IPR023168">
    <property type="entry name" value="GatB_Yqey_C_2"/>
</dbReference>
<dbReference type="InterPro" id="IPR003789">
    <property type="entry name" value="Asn/Gln_tRNA_amidoTrase-B-like"/>
</dbReference>
<organism evidence="1 2">
    <name type="scientific">phage Lak_Megaphage_RVC_AP3_GC26</name>
    <dbReference type="NCBI Taxonomy" id="3109225"/>
    <lineage>
        <taxon>Viruses</taxon>
        <taxon>Duplodnaviria</taxon>
        <taxon>Heunggongvirae</taxon>
        <taxon>Uroviricota</taxon>
        <taxon>Caudoviricetes</taxon>
        <taxon>Caudoviricetes code 15 clade</taxon>
    </lineage>
</organism>
<dbReference type="Gene3D" id="1.10.1510.10">
    <property type="entry name" value="Uncharacterised protein YqeY/AIM41 PF09424, N-terminal domain"/>
    <property type="match status" value="1"/>
</dbReference>
<dbReference type="InterPro" id="IPR019004">
    <property type="entry name" value="YqeY/Aim41"/>
</dbReference>
<keyword evidence="2" id="KW-1185">Reference proteome</keyword>
<dbReference type="Pfam" id="PF09424">
    <property type="entry name" value="YqeY"/>
    <property type="match status" value="1"/>
</dbReference>
<sequence>MEENKKEHPIIVKYNNLIKDAMKAHEKAKLNTYKLVKARMLEYKTGAADQDGNYPVLDEKTEIQILNKMVKELQGDIKTRLSVGRTEEASEFTEQMNYIKELLPKMASEDEIKTVIEKYIADNGNYTQKEMGKVIGFVRSQFKLVDGAMVSNIVKSYIA</sequence>
<evidence type="ECO:0000313" key="2">
    <source>
        <dbReference type="Proteomes" id="UP001348805"/>
    </source>
</evidence>
<accession>A0ABZ0Z1B0</accession>
<proteinExistence type="predicted"/>
<name>A0ABZ0Z1B0_9CAUD</name>
<dbReference type="SUPFAM" id="SSF89095">
    <property type="entry name" value="GatB/YqeY motif"/>
    <property type="match status" value="1"/>
</dbReference>
<dbReference type="EMBL" id="OR769219">
    <property type="protein sequence ID" value="WQJ51397.1"/>
    <property type="molecule type" value="Genomic_DNA"/>
</dbReference>
<dbReference type="PANTHER" id="PTHR28055:SF1">
    <property type="entry name" value="ALTERED INHERITANCE OF MITOCHONDRIA PROTEIN 41, MITOCHONDRIAL"/>
    <property type="match status" value="1"/>
</dbReference>
<protein>
    <submittedName>
        <fullName evidence="1">tRNA amidotransferase</fullName>
    </submittedName>
</protein>
<evidence type="ECO:0000313" key="1">
    <source>
        <dbReference type="EMBL" id="WQJ51397.1"/>
    </source>
</evidence>
<reference evidence="1 2" key="1">
    <citation type="submission" date="2023-11" db="EMBL/GenBank/DDBJ databases">
        <authorList>
            <person name="Cook R."/>
            <person name="Crisci M."/>
            <person name="Pye H."/>
            <person name="Adriaenssens E."/>
            <person name="Santini J."/>
        </authorList>
    </citation>
    <scope>NUCLEOTIDE SEQUENCE [LARGE SCALE GENOMIC DNA]</scope>
    <source>
        <strain evidence="1">Lak_Megaphage_RVC_AP3_GC26</strain>
    </source>
</reference>
<dbReference type="InterPro" id="IPR042184">
    <property type="entry name" value="YqeY/Aim41_N"/>
</dbReference>